<dbReference type="PIRSF" id="PIRSF000530">
    <property type="entry name" value="Galactokinase"/>
    <property type="match status" value="1"/>
</dbReference>
<evidence type="ECO:0000313" key="13">
    <source>
        <dbReference type="Proteomes" id="UP000593591"/>
    </source>
</evidence>
<evidence type="ECO:0000256" key="1">
    <source>
        <dbReference type="ARBA" id="ARBA00022679"/>
    </source>
</evidence>
<evidence type="ECO:0000256" key="2">
    <source>
        <dbReference type="ARBA" id="ARBA00022723"/>
    </source>
</evidence>
<dbReference type="GO" id="GO:0005524">
    <property type="term" value="F:ATP binding"/>
    <property type="evidence" value="ECO:0007669"/>
    <property type="project" value="UniProtKB-KW"/>
</dbReference>
<keyword evidence="3" id="KW-0547">Nucleotide-binding</keyword>
<dbReference type="Gene3D" id="3.30.230.10">
    <property type="match status" value="1"/>
</dbReference>
<proteinExistence type="predicted"/>
<dbReference type="AlphaFoldDB" id="A0A7M1XJN9"/>
<keyword evidence="5" id="KW-0067">ATP-binding</keyword>
<reference evidence="12 13" key="1">
    <citation type="submission" date="2018-08" db="EMBL/GenBank/DDBJ databases">
        <title>The first complete genome of Treponema rectale (CHPAT), a commensal spirochete of the bovine rectum.</title>
        <authorList>
            <person name="Staton G.J."/>
            <person name="Clegg S.R."/>
            <person name="Carter S.D."/>
            <person name="Radford A.D."/>
            <person name="Darby A."/>
            <person name="Hall N."/>
            <person name="Birtles R.J."/>
            <person name="Evans N.J."/>
        </authorList>
    </citation>
    <scope>NUCLEOTIDE SEQUENCE [LARGE SCALE GENOMIC DNA]</scope>
    <source>
        <strain evidence="12 13">CHPA</strain>
    </source>
</reference>
<dbReference type="GO" id="GO:0005829">
    <property type="term" value="C:cytosol"/>
    <property type="evidence" value="ECO:0007669"/>
    <property type="project" value="TreeGrafter"/>
</dbReference>
<evidence type="ECO:0000313" key="12">
    <source>
        <dbReference type="EMBL" id="QOS39370.1"/>
    </source>
</evidence>
<keyword evidence="4 12" id="KW-0418">Kinase</keyword>
<name>A0A7M1XJN9_9SPIR</name>
<dbReference type="PANTHER" id="PTHR10457">
    <property type="entry name" value="MEVALONATE KINASE/GALACTOKINASE"/>
    <property type="match status" value="1"/>
</dbReference>
<dbReference type="Pfam" id="PF08544">
    <property type="entry name" value="GHMP_kinases_C"/>
    <property type="match status" value="1"/>
</dbReference>
<evidence type="ECO:0000256" key="8">
    <source>
        <dbReference type="ARBA" id="ARBA00023277"/>
    </source>
</evidence>
<organism evidence="12 13">
    <name type="scientific">Treponema rectale</name>
    <dbReference type="NCBI Taxonomy" id="744512"/>
    <lineage>
        <taxon>Bacteria</taxon>
        <taxon>Pseudomonadati</taxon>
        <taxon>Spirochaetota</taxon>
        <taxon>Spirochaetia</taxon>
        <taxon>Spirochaetales</taxon>
        <taxon>Treponemataceae</taxon>
        <taxon>Treponema</taxon>
    </lineage>
</organism>
<keyword evidence="1" id="KW-0808">Transferase</keyword>
<dbReference type="EMBL" id="CP031517">
    <property type="protein sequence ID" value="QOS39370.1"/>
    <property type="molecule type" value="Genomic_DNA"/>
</dbReference>
<sequence length="468" mass="53573">MKQLKVKDIAKLWQCEERQVTRWCREGRILGAERIGKEWLIPQEAEKPLDKRTKESANVTNKNVPSDIHFDANGGREHVIHAFTDKYHRDPVSVSFTPYRICPLGAHSDHNLGKITGFALNKGIYMAYGPKMNGIIEISSLQFEKRAQWFVGDTPANKEGDWADHLRGATIALNERYPLRIGMSAVLDGELPIGGLSSSAAVIITFLHALCKLNNIRLHHEEFITIAQEAENKYVGVSCGRLDQSCEIYCREDNLLYMDMKNLTYQNIPTNPMMKPYEFAIFFSGLEHNLASSKFNMRVDELRSAAYAIKAFAGLEYGKFSETYMRDVPYEVYLKYRDKLPENWRKRAEHWYSEYFRVEAGAKAWEEGDIEKFGKLVFESGWSSIHNYETGSPELKELYEIMTRTKGIYGGRFSGAGFKGCCMALIDPEYEEEILKTVKEEYCKAFPQLADKYCAFICHSADGVHLSK</sequence>
<dbReference type="InterPro" id="IPR013750">
    <property type="entry name" value="GHMP_kinase_C_dom"/>
</dbReference>
<feature type="region of interest" description="Disordered" evidence="9">
    <location>
        <begin position="46"/>
        <end position="65"/>
    </location>
</feature>
<keyword evidence="8" id="KW-0119">Carbohydrate metabolism</keyword>
<protein>
    <submittedName>
        <fullName evidence="12">GHMP kinase</fullName>
    </submittedName>
</protein>
<dbReference type="PROSITE" id="PS00627">
    <property type="entry name" value="GHMP_KINASES_ATP"/>
    <property type="match status" value="1"/>
</dbReference>
<dbReference type="InterPro" id="IPR006204">
    <property type="entry name" value="GHMP_kinase_N_dom"/>
</dbReference>
<dbReference type="InterPro" id="IPR014721">
    <property type="entry name" value="Ribsml_uS5_D2-typ_fold_subgr"/>
</dbReference>
<dbReference type="Proteomes" id="UP000593591">
    <property type="component" value="Chromosome"/>
</dbReference>
<dbReference type="GO" id="GO:0046872">
    <property type="term" value="F:metal ion binding"/>
    <property type="evidence" value="ECO:0007669"/>
    <property type="project" value="UniProtKB-KW"/>
</dbReference>
<feature type="compositionally biased region" description="Basic and acidic residues" evidence="9">
    <location>
        <begin position="46"/>
        <end position="55"/>
    </location>
</feature>
<evidence type="ECO:0000256" key="5">
    <source>
        <dbReference type="ARBA" id="ARBA00022840"/>
    </source>
</evidence>
<evidence type="ECO:0000256" key="3">
    <source>
        <dbReference type="ARBA" id="ARBA00022741"/>
    </source>
</evidence>
<dbReference type="GO" id="GO:0006012">
    <property type="term" value="P:galactose metabolic process"/>
    <property type="evidence" value="ECO:0007669"/>
    <property type="project" value="UniProtKB-KW"/>
</dbReference>
<evidence type="ECO:0000256" key="9">
    <source>
        <dbReference type="SAM" id="MobiDB-lite"/>
    </source>
</evidence>
<dbReference type="Pfam" id="PF00288">
    <property type="entry name" value="GHMP_kinases_N"/>
    <property type="match status" value="1"/>
</dbReference>
<dbReference type="InterPro" id="IPR036554">
    <property type="entry name" value="GHMP_kinase_C_sf"/>
</dbReference>
<evidence type="ECO:0000259" key="10">
    <source>
        <dbReference type="Pfam" id="PF00288"/>
    </source>
</evidence>
<dbReference type="PRINTS" id="PR00473">
    <property type="entry name" value="GALCTOKINASE"/>
</dbReference>
<dbReference type="PRINTS" id="PR00959">
    <property type="entry name" value="MEVGALKINASE"/>
</dbReference>
<dbReference type="SUPFAM" id="SSF55060">
    <property type="entry name" value="GHMP Kinase, C-terminal domain"/>
    <property type="match status" value="1"/>
</dbReference>
<evidence type="ECO:0000259" key="11">
    <source>
        <dbReference type="Pfam" id="PF08544"/>
    </source>
</evidence>
<feature type="domain" description="GHMP kinase C-terminal" evidence="11">
    <location>
        <begin position="364"/>
        <end position="442"/>
    </location>
</feature>
<accession>A0A7M1XJN9</accession>
<evidence type="ECO:0000256" key="7">
    <source>
        <dbReference type="ARBA" id="ARBA00023144"/>
    </source>
</evidence>
<evidence type="ECO:0000256" key="4">
    <source>
        <dbReference type="ARBA" id="ARBA00022777"/>
    </source>
</evidence>
<dbReference type="Gene3D" id="3.30.70.890">
    <property type="entry name" value="GHMP kinase, C-terminal domain"/>
    <property type="match status" value="1"/>
</dbReference>
<dbReference type="PANTHER" id="PTHR10457:SF6">
    <property type="entry name" value="GALACTURONOKINASE"/>
    <property type="match status" value="1"/>
</dbReference>
<dbReference type="SUPFAM" id="SSF54211">
    <property type="entry name" value="Ribosomal protein S5 domain 2-like"/>
    <property type="match status" value="1"/>
</dbReference>
<dbReference type="KEGG" id="trc:DYE49_02420"/>
<dbReference type="InterPro" id="IPR000705">
    <property type="entry name" value="Galactokinase"/>
</dbReference>
<keyword evidence="2" id="KW-0479">Metal-binding</keyword>
<keyword evidence="6" id="KW-0460">Magnesium</keyword>
<dbReference type="InterPro" id="IPR020568">
    <property type="entry name" value="Ribosomal_Su5_D2-typ_SF"/>
</dbReference>
<dbReference type="InterPro" id="IPR006206">
    <property type="entry name" value="Mevalonate/galactokinase"/>
</dbReference>
<gene>
    <name evidence="12" type="ORF">DYE49_02420</name>
</gene>
<feature type="domain" description="GHMP kinase N-terminal" evidence="10">
    <location>
        <begin position="168"/>
        <end position="249"/>
    </location>
</feature>
<keyword evidence="7" id="KW-0299">Galactose metabolism</keyword>
<dbReference type="GO" id="GO:0004335">
    <property type="term" value="F:galactokinase activity"/>
    <property type="evidence" value="ECO:0007669"/>
    <property type="project" value="InterPro"/>
</dbReference>
<evidence type="ECO:0000256" key="6">
    <source>
        <dbReference type="ARBA" id="ARBA00022842"/>
    </source>
</evidence>
<dbReference type="FunFam" id="3.30.70.890:FF:000001">
    <property type="entry name" value="Galactokinase"/>
    <property type="match status" value="1"/>
</dbReference>
<dbReference type="InterPro" id="IPR006203">
    <property type="entry name" value="GHMP_knse_ATP-bd_CS"/>
</dbReference>